<name>A0A182SEZ4_9DIPT</name>
<sequence>MTCACSRRRAELEAEGRFDVTLHCTQNGNFEELQCDQDNGTLYGAQYLRRCESVAFSQILQRKQFIIRGHTGVTFADTLCEFDGSHGRYIIEGQEYSFLYMARWN</sequence>
<reference evidence="2" key="1">
    <citation type="submission" date="2013-09" db="EMBL/GenBank/DDBJ databases">
        <title>The Genome Sequence of Anopheles maculatus species B.</title>
        <authorList>
            <consortium name="The Broad Institute Genomics Platform"/>
            <person name="Neafsey D.E."/>
            <person name="Besansky N."/>
            <person name="Howell P."/>
            <person name="Walton C."/>
            <person name="Young S.K."/>
            <person name="Zeng Q."/>
            <person name="Gargeya S."/>
            <person name="Fitzgerald M."/>
            <person name="Haas B."/>
            <person name="Abouelleil A."/>
            <person name="Allen A.W."/>
            <person name="Alvarado L."/>
            <person name="Arachchi H.M."/>
            <person name="Berlin A.M."/>
            <person name="Chapman S.B."/>
            <person name="Gainer-Dewar J."/>
            <person name="Goldberg J."/>
            <person name="Griggs A."/>
            <person name="Gujja S."/>
            <person name="Hansen M."/>
            <person name="Howarth C."/>
            <person name="Imamovic A."/>
            <person name="Ireland A."/>
            <person name="Larimer J."/>
            <person name="McCowan C."/>
            <person name="Murphy C."/>
            <person name="Pearson M."/>
            <person name="Poon T.W."/>
            <person name="Priest M."/>
            <person name="Roberts A."/>
            <person name="Saif S."/>
            <person name="Shea T."/>
            <person name="Sisk P."/>
            <person name="Sykes S."/>
            <person name="Wortman J."/>
            <person name="Nusbaum C."/>
            <person name="Birren B."/>
        </authorList>
    </citation>
    <scope>NUCLEOTIDE SEQUENCE [LARGE SCALE GENOMIC DNA]</scope>
    <source>
        <strain evidence="2">maculatus3</strain>
    </source>
</reference>
<reference evidence="1" key="2">
    <citation type="submission" date="2020-05" db="UniProtKB">
        <authorList>
            <consortium name="EnsemblMetazoa"/>
        </authorList>
    </citation>
    <scope>IDENTIFICATION</scope>
    <source>
        <strain evidence="1">maculatus3</strain>
    </source>
</reference>
<dbReference type="EnsemblMetazoa" id="AMAM005450-RA">
    <property type="protein sequence ID" value="AMAM005450-PA"/>
    <property type="gene ID" value="AMAM005450"/>
</dbReference>
<accession>A0A182SEZ4</accession>
<evidence type="ECO:0000313" key="2">
    <source>
        <dbReference type="Proteomes" id="UP000075901"/>
    </source>
</evidence>
<dbReference type="VEuPathDB" id="VectorBase:AMAM005450"/>
<keyword evidence="2" id="KW-1185">Reference proteome</keyword>
<dbReference type="Proteomes" id="UP000075901">
    <property type="component" value="Unassembled WGS sequence"/>
</dbReference>
<organism evidence="1 2">
    <name type="scientific">Anopheles maculatus</name>
    <dbReference type="NCBI Taxonomy" id="74869"/>
    <lineage>
        <taxon>Eukaryota</taxon>
        <taxon>Metazoa</taxon>
        <taxon>Ecdysozoa</taxon>
        <taxon>Arthropoda</taxon>
        <taxon>Hexapoda</taxon>
        <taxon>Insecta</taxon>
        <taxon>Pterygota</taxon>
        <taxon>Neoptera</taxon>
        <taxon>Endopterygota</taxon>
        <taxon>Diptera</taxon>
        <taxon>Nematocera</taxon>
        <taxon>Culicoidea</taxon>
        <taxon>Culicidae</taxon>
        <taxon>Anophelinae</taxon>
        <taxon>Anopheles</taxon>
        <taxon>Anopheles maculatus group</taxon>
    </lineage>
</organism>
<dbReference type="AlphaFoldDB" id="A0A182SEZ4"/>
<protein>
    <submittedName>
        <fullName evidence="1">Uncharacterized protein</fullName>
    </submittedName>
</protein>
<evidence type="ECO:0000313" key="1">
    <source>
        <dbReference type="EnsemblMetazoa" id="AMAM005450-PA"/>
    </source>
</evidence>
<proteinExistence type="predicted"/>